<evidence type="ECO:0000313" key="2">
    <source>
        <dbReference type="EMBL" id="KAJ1104419.1"/>
    </source>
</evidence>
<feature type="region of interest" description="Disordered" evidence="1">
    <location>
        <begin position="1"/>
        <end position="21"/>
    </location>
</feature>
<reference evidence="2" key="1">
    <citation type="journal article" date="2022" name="bioRxiv">
        <title>Sequencing and chromosome-scale assembly of the giantPleurodeles waltlgenome.</title>
        <authorList>
            <person name="Brown T."/>
            <person name="Elewa A."/>
            <person name="Iarovenko S."/>
            <person name="Subramanian E."/>
            <person name="Araus A.J."/>
            <person name="Petzold A."/>
            <person name="Susuki M."/>
            <person name="Suzuki K.-i.T."/>
            <person name="Hayashi T."/>
            <person name="Toyoda A."/>
            <person name="Oliveira C."/>
            <person name="Osipova E."/>
            <person name="Leigh N.D."/>
            <person name="Simon A."/>
            <person name="Yun M.H."/>
        </authorList>
    </citation>
    <scope>NUCLEOTIDE SEQUENCE</scope>
    <source>
        <strain evidence="2">20211129_DDA</strain>
        <tissue evidence="2">Liver</tissue>
    </source>
</reference>
<evidence type="ECO:0000256" key="1">
    <source>
        <dbReference type="SAM" id="MobiDB-lite"/>
    </source>
</evidence>
<name>A0AAV7MPK7_PLEWA</name>
<evidence type="ECO:0000313" key="3">
    <source>
        <dbReference type="Proteomes" id="UP001066276"/>
    </source>
</evidence>
<dbReference type="AlphaFoldDB" id="A0AAV7MPK7"/>
<keyword evidence="3" id="KW-1185">Reference proteome</keyword>
<dbReference type="EMBL" id="JANPWB010000013">
    <property type="protein sequence ID" value="KAJ1104419.1"/>
    <property type="molecule type" value="Genomic_DNA"/>
</dbReference>
<comment type="caution">
    <text evidence="2">The sequence shown here is derived from an EMBL/GenBank/DDBJ whole genome shotgun (WGS) entry which is preliminary data.</text>
</comment>
<sequence length="77" mass="7924">MPNAPQGSRQRRGQVPATRGFSKVIACSSRHPEAGRSAAAGPLRVSADAHRAAKDVALVNSTLRRAGAPASRPPAEA</sequence>
<organism evidence="2 3">
    <name type="scientific">Pleurodeles waltl</name>
    <name type="common">Iberian ribbed newt</name>
    <dbReference type="NCBI Taxonomy" id="8319"/>
    <lineage>
        <taxon>Eukaryota</taxon>
        <taxon>Metazoa</taxon>
        <taxon>Chordata</taxon>
        <taxon>Craniata</taxon>
        <taxon>Vertebrata</taxon>
        <taxon>Euteleostomi</taxon>
        <taxon>Amphibia</taxon>
        <taxon>Batrachia</taxon>
        <taxon>Caudata</taxon>
        <taxon>Salamandroidea</taxon>
        <taxon>Salamandridae</taxon>
        <taxon>Pleurodelinae</taxon>
        <taxon>Pleurodeles</taxon>
    </lineage>
</organism>
<protein>
    <submittedName>
        <fullName evidence="2">Uncharacterized protein</fullName>
    </submittedName>
</protein>
<accession>A0AAV7MPK7</accession>
<dbReference type="Proteomes" id="UP001066276">
    <property type="component" value="Chromosome 9"/>
</dbReference>
<proteinExistence type="predicted"/>
<gene>
    <name evidence="2" type="ORF">NDU88_001831</name>
</gene>